<evidence type="ECO:0000256" key="4">
    <source>
        <dbReference type="ARBA" id="ARBA00022729"/>
    </source>
</evidence>
<dbReference type="SMART" id="SM00364">
    <property type="entry name" value="LRR_BAC"/>
    <property type="match status" value="3"/>
</dbReference>
<evidence type="ECO:0000256" key="6">
    <source>
        <dbReference type="ARBA" id="ARBA00023136"/>
    </source>
</evidence>
<proteinExistence type="predicted"/>
<evidence type="ECO:0000313" key="10">
    <source>
        <dbReference type="Proteomes" id="UP000092461"/>
    </source>
</evidence>
<dbReference type="Proteomes" id="UP000092461">
    <property type="component" value="Unassembled WGS sequence"/>
</dbReference>
<keyword evidence="10" id="KW-1185">Reference proteome</keyword>
<reference evidence="8" key="2">
    <citation type="journal article" date="2020" name="BMC">
        <title>Leishmania infection induces a limited differential gene expression in the sand fly midgut.</title>
        <authorList>
            <person name="Coutinho-Abreu I.V."/>
            <person name="Serafim T.D."/>
            <person name="Meneses C."/>
            <person name="Kamhawi S."/>
            <person name="Oliveira F."/>
            <person name="Valenzuela J.G."/>
        </authorList>
    </citation>
    <scope>NUCLEOTIDE SEQUENCE</scope>
    <source>
        <strain evidence="8">Jacobina</strain>
        <tissue evidence="8">Midgut</tissue>
    </source>
</reference>
<dbReference type="EMBL" id="GITU01005429">
    <property type="protein sequence ID" value="MBC1174132.1"/>
    <property type="molecule type" value="Transcribed_RNA"/>
</dbReference>
<dbReference type="PANTHER" id="PTHR24366">
    <property type="entry name" value="IG(IMMUNOGLOBULIN) AND LRR(LEUCINE RICH REPEAT) DOMAINS"/>
    <property type="match status" value="1"/>
</dbReference>
<sequence length="584" mass="66254">MSFGLKTFLCLLWCIGAIGKDIELATYPPCAFNPLCTCSKGIPDLGIVQCKNVPFPAIPRMINTSKVFMLHMENNELQRLEPYFFQATGLYGLSISSNPITEIPDDAFTGLERSLWELHLTNNHLADVPSRAIRHLQKLRTLDLSMNQISYVDHESWRGLEDSLEQLILAENSIAHLPMDSFSGLPFLHTLDLSGNNLREIDPNVFRDGMDKLTRVLLSNNLLTSIPYGQVSTLRSLRVLDLSHNQISTMNLAENEYSAGIRLSLDALHLEYNTFEMLQTGSFQFFDVVNQTFLDGNPLQFINDDAFRQAKIRELYIRHCHLDFISPGAFGGLENSLQILDMSGNNLSSIPEILFQQLFSLKMRNIRSLALSKLPKTDLGPEDFLDFGLELENLRISGGNLKSIKSHTFKYVRGIRRLDLSDNAIATIDTDAFLEIGHALQSLKLSHSFGSSFTSLPRDILKPLTSLRELDMSNNKLKSISDTSFHFLRNLHHLNVQDNQIEQIVKGTFQGDIHTNLETILMGYNKIKYIPQHSFVDLENVRSIILSDNQIEKIERRAFMNLHQLRVLNLRGNKLTSISDEAFQ</sequence>
<feature type="chain" id="PRO_5044555307" evidence="7">
    <location>
        <begin position="20"/>
        <end position="584"/>
    </location>
</feature>
<feature type="signal peptide" evidence="7">
    <location>
        <begin position="1"/>
        <end position="19"/>
    </location>
</feature>
<dbReference type="AlphaFoldDB" id="A0A1B0CGW6"/>
<dbReference type="VEuPathDB" id="VectorBase:LLOJ003679"/>
<organism evidence="9 10">
    <name type="scientific">Lutzomyia longipalpis</name>
    <name type="common">Sand fly</name>
    <dbReference type="NCBI Taxonomy" id="7200"/>
    <lineage>
        <taxon>Eukaryota</taxon>
        <taxon>Metazoa</taxon>
        <taxon>Ecdysozoa</taxon>
        <taxon>Arthropoda</taxon>
        <taxon>Hexapoda</taxon>
        <taxon>Insecta</taxon>
        <taxon>Pterygota</taxon>
        <taxon>Neoptera</taxon>
        <taxon>Endopterygota</taxon>
        <taxon>Diptera</taxon>
        <taxon>Nematocera</taxon>
        <taxon>Psychodoidea</taxon>
        <taxon>Psychodidae</taxon>
        <taxon>Lutzomyia</taxon>
        <taxon>Lutzomyia</taxon>
    </lineage>
</organism>
<protein>
    <submittedName>
        <fullName evidence="8">Putative membrane glycoprotein lig-1</fullName>
    </submittedName>
</protein>
<dbReference type="VEuPathDB" id="VectorBase:LLONM1_010368"/>
<dbReference type="GO" id="GO:0048468">
    <property type="term" value="P:cell development"/>
    <property type="evidence" value="ECO:0007669"/>
    <property type="project" value="UniProtKB-ARBA"/>
</dbReference>
<dbReference type="Pfam" id="PF13855">
    <property type="entry name" value="LRR_8"/>
    <property type="match status" value="5"/>
</dbReference>
<evidence type="ECO:0000256" key="1">
    <source>
        <dbReference type="ARBA" id="ARBA00004236"/>
    </source>
</evidence>
<reference evidence="10" key="1">
    <citation type="submission" date="2012-05" db="EMBL/GenBank/DDBJ databases">
        <title>Whole Genome Assembly of Lutzomyia longipalpis.</title>
        <authorList>
            <person name="Richards S."/>
            <person name="Qu C."/>
            <person name="Dillon R."/>
            <person name="Worley K."/>
            <person name="Scherer S."/>
            <person name="Batterton M."/>
            <person name="Taylor A."/>
            <person name="Hawes A."/>
            <person name="Hernandez B."/>
            <person name="Kovar C."/>
            <person name="Mandapat C."/>
            <person name="Pham C."/>
            <person name="Qu C."/>
            <person name="Jing C."/>
            <person name="Bess C."/>
            <person name="Bandaranaike D."/>
            <person name="Ngo D."/>
            <person name="Ongeri F."/>
            <person name="Arias F."/>
            <person name="Lara F."/>
            <person name="Weissenberger G."/>
            <person name="Kamau G."/>
            <person name="Han H."/>
            <person name="Shen H."/>
            <person name="Dinh H."/>
            <person name="Khalil I."/>
            <person name="Jones J."/>
            <person name="Shafer J."/>
            <person name="Jayaseelan J."/>
            <person name="Quiroz J."/>
            <person name="Blankenburg K."/>
            <person name="Nguyen L."/>
            <person name="Jackson L."/>
            <person name="Francisco L."/>
            <person name="Tang L.-Y."/>
            <person name="Pu L.-L."/>
            <person name="Perales L."/>
            <person name="Lorensuhewa L."/>
            <person name="Munidasa M."/>
            <person name="Coyle M."/>
            <person name="Taylor M."/>
            <person name="Puazo M."/>
            <person name="Firestine M."/>
            <person name="Scheel M."/>
            <person name="Javaid M."/>
            <person name="Wang M."/>
            <person name="Li M."/>
            <person name="Tabassum N."/>
            <person name="Saada N."/>
            <person name="Osuji N."/>
            <person name="Aqrawi P."/>
            <person name="Fu Q."/>
            <person name="Thornton R."/>
            <person name="Raj R."/>
            <person name="Goodspeed R."/>
            <person name="Mata R."/>
            <person name="Najjar R."/>
            <person name="Gubbala S."/>
            <person name="Lee S."/>
            <person name="Denson S."/>
            <person name="Patil S."/>
            <person name="Macmil S."/>
            <person name="Qi S."/>
            <person name="Matskevitch T."/>
            <person name="Palculict T."/>
            <person name="Mathew T."/>
            <person name="Vee V."/>
            <person name="Velamala V."/>
            <person name="Korchina V."/>
            <person name="Cai W."/>
            <person name="Liu W."/>
            <person name="Dai W."/>
            <person name="Zou X."/>
            <person name="Zhu Y."/>
            <person name="Zhang Y."/>
            <person name="Wu Y.-Q."/>
            <person name="Xin Y."/>
            <person name="Nazarath L."/>
            <person name="Kovar C."/>
            <person name="Han Y."/>
            <person name="Muzny D."/>
            <person name="Gibbs R."/>
        </authorList>
    </citation>
    <scope>NUCLEOTIDE SEQUENCE [LARGE SCALE GENOMIC DNA]</scope>
    <source>
        <strain evidence="10">Jacobina</strain>
    </source>
</reference>
<dbReference type="PRINTS" id="PR00019">
    <property type="entry name" value="LEURICHRPT"/>
</dbReference>
<comment type="subcellular location">
    <subcellularLocation>
        <location evidence="1">Cell membrane</location>
    </subcellularLocation>
</comment>
<dbReference type="SMART" id="SM00369">
    <property type="entry name" value="LRR_TYP"/>
    <property type="match status" value="16"/>
</dbReference>
<dbReference type="InterPro" id="IPR032675">
    <property type="entry name" value="LRR_dom_sf"/>
</dbReference>
<dbReference type="PROSITE" id="PS51450">
    <property type="entry name" value="LRR"/>
    <property type="match status" value="6"/>
</dbReference>
<dbReference type="InterPro" id="IPR026906">
    <property type="entry name" value="LRR_5"/>
</dbReference>
<name>A0A1B0CGW6_LUTLO</name>
<keyword evidence="6" id="KW-0472">Membrane</keyword>
<dbReference type="InterPro" id="IPR001611">
    <property type="entry name" value="Leu-rich_rpt"/>
</dbReference>
<keyword evidence="4 7" id="KW-0732">Signal</keyword>
<evidence type="ECO:0000256" key="5">
    <source>
        <dbReference type="ARBA" id="ARBA00022737"/>
    </source>
</evidence>
<dbReference type="SMART" id="SM00365">
    <property type="entry name" value="LRR_SD22"/>
    <property type="match status" value="6"/>
</dbReference>
<dbReference type="EnsemblMetazoa" id="LLOJ003679-RA">
    <property type="protein sequence ID" value="LLOJ003679-PA"/>
    <property type="gene ID" value="LLOJ003679"/>
</dbReference>
<dbReference type="FunFam" id="3.80.10.10:FF:001167">
    <property type="entry name" value="Chaoptin"/>
    <property type="match status" value="1"/>
</dbReference>
<dbReference type="Pfam" id="PF13306">
    <property type="entry name" value="LRR_5"/>
    <property type="match status" value="1"/>
</dbReference>
<keyword evidence="5" id="KW-0677">Repeat</keyword>
<dbReference type="PANTHER" id="PTHR24366:SF96">
    <property type="entry name" value="LEUCINE RICH REPEAT CONTAINING 53"/>
    <property type="match status" value="1"/>
</dbReference>
<evidence type="ECO:0000256" key="3">
    <source>
        <dbReference type="ARBA" id="ARBA00022614"/>
    </source>
</evidence>
<evidence type="ECO:0000256" key="2">
    <source>
        <dbReference type="ARBA" id="ARBA00022475"/>
    </source>
</evidence>
<evidence type="ECO:0000313" key="8">
    <source>
        <dbReference type="EMBL" id="MBC1174132.1"/>
    </source>
</evidence>
<keyword evidence="3" id="KW-0433">Leucine-rich repeat</keyword>
<accession>A0A1B0CGW6</accession>
<evidence type="ECO:0000256" key="7">
    <source>
        <dbReference type="SAM" id="SignalP"/>
    </source>
</evidence>
<dbReference type="EMBL" id="AJWK01011659">
    <property type="status" value="NOT_ANNOTATED_CDS"/>
    <property type="molecule type" value="Genomic_DNA"/>
</dbReference>
<keyword evidence="2" id="KW-1003">Cell membrane</keyword>
<evidence type="ECO:0000313" key="9">
    <source>
        <dbReference type="EnsemblMetazoa" id="LLOJ003679-PA"/>
    </source>
</evidence>
<dbReference type="SUPFAM" id="SSF52058">
    <property type="entry name" value="L domain-like"/>
    <property type="match status" value="2"/>
</dbReference>
<dbReference type="Gene3D" id="3.80.10.10">
    <property type="entry name" value="Ribonuclease Inhibitor"/>
    <property type="match status" value="5"/>
</dbReference>
<dbReference type="InterPro" id="IPR003591">
    <property type="entry name" value="Leu-rich_rpt_typical-subtyp"/>
</dbReference>
<dbReference type="GO" id="GO:0005886">
    <property type="term" value="C:plasma membrane"/>
    <property type="evidence" value="ECO:0007669"/>
    <property type="project" value="UniProtKB-SubCell"/>
</dbReference>
<reference evidence="9" key="3">
    <citation type="submission" date="2020-05" db="UniProtKB">
        <authorList>
            <consortium name="EnsemblMetazoa"/>
        </authorList>
    </citation>
    <scope>IDENTIFICATION</scope>
    <source>
        <strain evidence="9">Jacobina</strain>
    </source>
</reference>